<accession>A0A8H5FQH8</accession>
<gene>
    <name evidence="1" type="ORF">D9756_011513</name>
</gene>
<dbReference type="Gene3D" id="1.20.1250.20">
    <property type="entry name" value="MFS general substrate transporter like domains"/>
    <property type="match status" value="1"/>
</dbReference>
<evidence type="ECO:0000313" key="1">
    <source>
        <dbReference type="EMBL" id="KAF5344968.1"/>
    </source>
</evidence>
<organism evidence="1 2">
    <name type="scientific">Leucocoprinus leucothites</name>
    <dbReference type="NCBI Taxonomy" id="201217"/>
    <lineage>
        <taxon>Eukaryota</taxon>
        <taxon>Fungi</taxon>
        <taxon>Dikarya</taxon>
        <taxon>Basidiomycota</taxon>
        <taxon>Agaricomycotina</taxon>
        <taxon>Agaricomycetes</taxon>
        <taxon>Agaricomycetidae</taxon>
        <taxon>Agaricales</taxon>
        <taxon>Agaricineae</taxon>
        <taxon>Agaricaceae</taxon>
        <taxon>Leucocoprinus</taxon>
    </lineage>
</organism>
<dbReference type="EMBL" id="JAACJO010000053">
    <property type="protein sequence ID" value="KAF5344968.1"/>
    <property type="molecule type" value="Genomic_DNA"/>
</dbReference>
<protein>
    <submittedName>
        <fullName evidence="1">Uncharacterized protein</fullName>
    </submittedName>
</protein>
<dbReference type="Proteomes" id="UP000559027">
    <property type="component" value="Unassembled WGS sequence"/>
</dbReference>
<sequence>MATEETPLLSGALPYKNELIYERFSPAYKKFILAIVAWSGLMPCKSFHFPFNSHDSDVNSSVLDRNLQPFDPSDCQDLNTTGERVGFCGQPFHIATCIGSLVSASYATFYGRRPTYLISLPLCIIAR</sequence>
<dbReference type="OrthoDB" id="3037853at2759"/>
<dbReference type="InterPro" id="IPR036259">
    <property type="entry name" value="MFS_trans_sf"/>
</dbReference>
<name>A0A8H5FQH8_9AGAR</name>
<evidence type="ECO:0000313" key="2">
    <source>
        <dbReference type="Proteomes" id="UP000559027"/>
    </source>
</evidence>
<comment type="caution">
    <text evidence="1">The sequence shown here is derived from an EMBL/GenBank/DDBJ whole genome shotgun (WGS) entry which is preliminary data.</text>
</comment>
<keyword evidence="2" id="KW-1185">Reference proteome</keyword>
<proteinExistence type="predicted"/>
<reference evidence="1 2" key="1">
    <citation type="journal article" date="2020" name="ISME J.">
        <title>Uncovering the hidden diversity of litter-decomposition mechanisms in mushroom-forming fungi.</title>
        <authorList>
            <person name="Floudas D."/>
            <person name="Bentzer J."/>
            <person name="Ahren D."/>
            <person name="Johansson T."/>
            <person name="Persson P."/>
            <person name="Tunlid A."/>
        </authorList>
    </citation>
    <scope>NUCLEOTIDE SEQUENCE [LARGE SCALE GENOMIC DNA]</scope>
    <source>
        <strain evidence="1 2">CBS 146.42</strain>
    </source>
</reference>
<dbReference type="AlphaFoldDB" id="A0A8H5FQH8"/>